<feature type="transmembrane region" description="Helical" evidence="1">
    <location>
        <begin position="12"/>
        <end position="34"/>
    </location>
</feature>
<organism evidence="2">
    <name type="scientific">marine sediment metagenome</name>
    <dbReference type="NCBI Taxonomy" id="412755"/>
    <lineage>
        <taxon>unclassified sequences</taxon>
        <taxon>metagenomes</taxon>
        <taxon>ecological metagenomes</taxon>
    </lineage>
</organism>
<evidence type="ECO:0000313" key="2">
    <source>
        <dbReference type="EMBL" id="GAH00601.1"/>
    </source>
</evidence>
<protein>
    <submittedName>
        <fullName evidence="2">Uncharacterized protein</fullName>
    </submittedName>
</protein>
<sequence length="225" mass="24649">MKKIIGNNEAVVRNVAIGAIVVVAIIIVAAFFVMTGGPTEYWETEVEFGTWGQEIILEYEDGTTQSLKILYDNVDSPLSVWHGGQKVTSIMYKIKEKATSVGYDWIKFDLAGFTVTARTKQGSTVVNTYTRTHSGSVNPNYAIDGNWHGIWEFSNKIGGYFPSSLSPGTYTLQFSHSGTIKYSGRLNGVYDPYISASLPPTLTITMEVRSDNSLSVVLGSGYTIS</sequence>
<comment type="caution">
    <text evidence="2">The sequence shown here is derived from an EMBL/GenBank/DDBJ whole genome shotgun (WGS) entry which is preliminary data.</text>
</comment>
<gene>
    <name evidence="2" type="ORF">S01H4_49580</name>
</gene>
<keyword evidence="1" id="KW-1133">Transmembrane helix</keyword>
<name>X1BXR1_9ZZZZ</name>
<accession>X1BXR1</accession>
<dbReference type="AlphaFoldDB" id="X1BXR1"/>
<reference evidence="2" key="1">
    <citation type="journal article" date="2014" name="Front. Microbiol.">
        <title>High frequency of phylogenetically diverse reductive dehalogenase-homologous genes in deep subseafloor sedimentary metagenomes.</title>
        <authorList>
            <person name="Kawai M."/>
            <person name="Futagami T."/>
            <person name="Toyoda A."/>
            <person name="Takaki Y."/>
            <person name="Nishi S."/>
            <person name="Hori S."/>
            <person name="Arai W."/>
            <person name="Tsubouchi T."/>
            <person name="Morono Y."/>
            <person name="Uchiyama I."/>
            <person name="Ito T."/>
            <person name="Fujiyama A."/>
            <person name="Inagaki F."/>
            <person name="Takami H."/>
        </authorList>
    </citation>
    <scope>NUCLEOTIDE SEQUENCE</scope>
    <source>
        <strain evidence="2">Expedition CK06-06</strain>
    </source>
</reference>
<keyword evidence="1" id="KW-0812">Transmembrane</keyword>
<evidence type="ECO:0000256" key="1">
    <source>
        <dbReference type="SAM" id="Phobius"/>
    </source>
</evidence>
<keyword evidence="1" id="KW-0472">Membrane</keyword>
<proteinExistence type="predicted"/>
<dbReference type="EMBL" id="BART01028058">
    <property type="protein sequence ID" value="GAH00601.1"/>
    <property type="molecule type" value="Genomic_DNA"/>
</dbReference>